<dbReference type="PANTHER" id="PTHR46344:SF27">
    <property type="entry name" value="KELCH REPEAT SUPERFAMILY PROTEIN"/>
    <property type="match status" value="1"/>
</dbReference>
<evidence type="ECO:0000256" key="2">
    <source>
        <dbReference type="ARBA" id="ARBA00022737"/>
    </source>
</evidence>
<dbReference type="Proteomes" id="UP001500280">
    <property type="component" value="Unassembled WGS sequence"/>
</dbReference>
<keyword evidence="2" id="KW-0677">Repeat</keyword>
<evidence type="ECO:0000313" key="4">
    <source>
        <dbReference type="Proteomes" id="UP001500280"/>
    </source>
</evidence>
<sequence>MAEPWTPGPDLPIPGYWAGQYSLVALGNGKFLLAGGEDGRRKPLGRSFVYDGTWTETGPVVVPRRLCSVTKLRDGRVLVVGGLTGPPARPAAGTATAEIFDPGPRTWKGTGSLRQGRFAHTATLLPDDRVLVAGGIARRSADSHHAVRSVEIFTPSTGLWETTDAMTDPRFGQIAVPLLDDRILMVGGGVVIGPGSYGAQAMCELYDPRTGKWTPTGNLAVARKGHQATRLIDGRVMVSGGDGRGLVNWEYERYSQYATEVYEPGQGTWKQAGDMTSGRSHHRDVLLPSGKVLQVGGTDDGTFDTGYRTAAMFDPGTLEWSEAPAPAVGRFGFATAEIGGKVLIAGGLKRSGAAAFDPGADVATATSELLTI</sequence>
<dbReference type="PANTHER" id="PTHR46344">
    <property type="entry name" value="OS02G0202900 PROTEIN"/>
    <property type="match status" value="1"/>
</dbReference>
<dbReference type="RefSeq" id="WP_344159060.1">
    <property type="nucleotide sequence ID" value="NZ_BAAANF010000019.1"/>
</dbReference>
<name>A0ABP4UI22_9ACTN</name>
<dbReference type="InterPro" id="IPR015915">
    <property type="entry name" value="Kelch-typ_b-propeller"/>
</dbReference>
<dbReference type="SMART" id="SM00612">
    <property type="entry name" value="Kelch"/>
    <property type="match status" value="5"/>
</dbReference>
<dbReference type="InterPro" id="IPR037293">
    <property type="entry name" value="Gal_Oxidase_central_sf"/>
</dbReference>
<evidence type="ECO:0000313" key="3">
    <source>
        <dbReference type="EMBL" id="GAA1704233.1"/>
    </source>
</evidence>
<accession>A0ABP4UI22</accession>
<dbReference type="EMBL" id="BAAANF010000019">
    <property type="protein sequence ID" value="GAA1704233.1"/>
    <property type="molecule type" value="Genomic_DNA"/>
</dbReference>
<protein>
    <recommendedName>
        <fullName evidence="5">Kelch-like protein 17</fullName>
    </recommendedName>
</protein>
<keyword evidence="1" id="KW-0880">Kelch repeat</keyword>
<evidence type="ECO:0000256" key="1">
    <source>
        <dbReference type="ARBA" id="ARBA00022441"/>
    </source>
</evidence>
<evidence type="ECO:0008006" key="5">
    <source>
        <dbReference type="Google" id="ProtNLM"/>
    </source>
</evidence>
<reference evidence="4" key="1">
    <citation type="journal article" date="2019" name="Int. J. Syst. Evol. Microbiol.">
        <title>The Global Catalogue of Microorganisms (GCM) 10K type strain sequencing project: providing services to taxonomists for standard genome sequencing and annotation.</title>
        <authorList>
            <consortium name="The Broad Institute Genomics Platform"/>
            <consortium name="The Broad Institute Genome Sequencing Center for Infectious Disease"/>
            <person name="Wu L."/>
            <person name="Ma J."/>
        </authorList>
    </citation>
    <scope>NUCLEOTIDE SEQUENCE [LARGE SCALE GENOMIC DNA]</scope>
    <source>
        <strain evidence="4">JCM 14307</strain>
    </source>
</reference>
<comment type="caution">
    <text evidence="3">The sequence shown here is derived from an EMBL/GenBank/DDBJ whole genome shotgun (WGS) entry which is preliminary data.</text>
</comment>
<organism evidence="3 4">
    <name type="scientific">Kribbella yunnanensis</name>
    <dbReference type="NCBI Taxonomy" id="190194"/>
    <lineage>
        <taxon>Bacteria</taxon>
        <taxon>Bacillati</taxon>
        <taxon>Actinomycetota</taxon>
        <taxon>Actinomycetes</taxon>
        <taxon>Propionibacteriales</taxon>
        <taxon>Kribbellaceae</taxon>
        <taxon>Kribbella</taxon>
    </lineage>
</organism>
<dbReference type="Gene3D" id="2.130.10.80">
    <property type="entry name" value="Galactose oxidase/kelch, beta-propeller"/>
    <property type="match status" value="1"/>
</dbReference>
<dbReference type="SUPFAM" id="SSF117281">
    <property type="entry name" value="Kelch motif"/>
    <property type="match status" value="2"/>
</dbReference>
<dbReference type="Gene3D" id="2.120.10.80">
    <property type="entry name" value="Kelch-type beta propeller"/>
    <property type="match status" value="2"/>
</dbReference>
<gene>
    <name evidence="3" type="ORF">GCM10009745_59680</name>
</gene>
<keyword evidence="4" id="KW-1185">Reference proteome</keyword>
<dbReference type="InterPro" id="IPR006652">
    <property type="entry name" value="Kelch_1"/>
</dbReference>
<proteinExistence type="predicted"/>